<organism evidence="2 3">
    <name type="scientific">Galdieria yellowstonensis</name>
    <dbReference type="NCBI Taxonomy" id="3028027"/>
    <lineage>
        <taxon>Eukaryota</taxon>
        <taxon>Rhodophyta</taxon>
        <taxon>Bangiophyceae</taxon>
        <taxon>Galdieriales</taxon>
        <taxon>Galdieriaceae</taxon>
        <taxon>Galdieria</taxon>
    </lineage>
</organism>
<feature type="chain" id="PRO_5043978897" evidence="1">
    <location>
        <begin position="23"/>
        <end position="161"/>
    </location>
</feature>
<keyword evidence="3" id="KW-1185">Reference proteome</keyword>
<sequence>MVAVQVLVSLLVVTLVVVSCHAAKYELMVTVYDSSTCTGEVYGTWTYDSNTTCFKVVQPPVPTMYVNMTSLTGDVYGSICDTCGSGAKCTGKYMEGTCYSVDKLIHSTEYPLGVKFEYYRVPSKVTTNCKECMVKCKEQVSQENVQVTFDLNVDDEVMVTM</sequence>
<name>A0AAV9IIY1_9RHOD</name>
<dbReference type="EMBL" id="JANCYU010000050">
    <property type="protein sequence ID" value="KAK4527315.1"/>
    <property type="molecule type" value="Genomic_DNA"/>
</dbReference>
<dbReference type="AlphaFoldDB" id="A0AAV9IIY1"/>
<evidence type="ECO:0000256" key="1">
    <source>
        <dbReference type="SAM" id="SignalP"/>
    </source>
</evidence>
<reference evidence="2 3" key="1">
    <citation type="submission" date="2022-07" db="EMBL/GenBank/DDBJ databases">
        <title>Genome-wide signatures of adaptation to extreme environments.</title>
        <authorList>
            <person name="Cho C.H."/>
            <person name="Yoon H.S."/>
        </authorList>
    </citation>
    <scope>NUCLEOTIDE SEQUENCE [LARGE SCALE GENOMIC DNA]</scope>
    <source>
        <strain evidence="2 3">108.79 E11</strain>
    </source>
</reference>
<dbReference type="Proteomes" id="UP001300502">
    <property type="component" value="Unassembled WGS sequence"/>
</dbReference>
<evidence type="ECO:0000313" key="3">
    <source>
        <dbReference type="Proteomes" id="UP001300502"/>
    </source>
</evidence>
<proteinExistence type="predicted"/>
<evidence type="ECO:0000313" key="2">
    <source>
        <dbReference type="EMBL" id="KAK4527315.1"/>
    </source>
</evidence>
<comment type="caution">
    <text evidence="2">The sequence shown here is derived from an EMBL/GenBank/DDBJ whole genome shotgun (WGS) entry which is preliminary data.</text>
</comment>
<accession>A0AAV9IIY1</accession>
<feature type="signal peptide" evidence="1">
    <location>
        <begin position="1"/>
        <end position="22"/>
    </location>
</feature>
<gene>
    <name evidence="2" type="ORF">GAYE_SCF38G5237</name>
</gene>
<keyword evidence="1" id="KW-0732">Signal</keyword>
<protein>
    <submittedName>
        <fullName evidence="2">Uncharacterized protein</fullName>
    </submittedName>
</protein>